<dbReference type="EMBL" id="SNWQ01000024">
    <property type="protein sequence ID" value="TDO35160.1"/>
    <property type="molecule type" value="Genomic_DNA"/>
</dbReference>
<sequence length="461" mass="49461">MSSHREAPEISKDPVADNTDVYAFVSPDRPDSVTLIANFIPFQSPQGGPNFYEFGDDVLYGIHISNRGDARADISYLFRFTTKIRNNNTFLYNTGPIGALDDPNWNRPQFYSVTKVTRGYENEPQVLARSLPCPPVNIGPRSTNDYARFTALATHHLTGGRKVFAGQRAEGFFVDLGSIFDLGTLRPFQHLHLIPSAAAVGVNGTQGLNVHTIAIQVPRRELTRDGTTPTDPLNPKSVVGVWATASRRKSRIYDTSTGRTTGHGPFNQVSRLGNPLFNEVIVPMAAKDRWNALPPSKDSEFAKYVSRPELAGLLPVLYPGVFPNLAAYTKPRADLTAILLTGIPPGVAPGFQNSTGSVLADLLRLNLAVPPATSPNPLGLVGGDAAGFPNGRRVFDDVVTVELRAIAGATIPLVDPSFTPDGAAAAIKDGTSNTNAPYLTTFPYLGTPAGGYQTKPGIPAT</sequence>
<evidence type="ECO:0000313" key="2">
    <source>
        <dbReference type="Proteomes" id="UP000295388"/>
    </source>
</evidence>
<dbReference type="OrthoDB" id="9791748at2"/>
<evidence type="ECO:0000313" key="1">
    <source>
        <dbReference type="EMBL" id="TDO35160.1"/>
    </source>
</evidence>
<dbReference type="Proteomes" id="UP000295388">
    <property type="component" value="Unassembled WGS sequence"/>
</dbReference>
<dbReference type="InterPro" id="IPR025566">
    <property type="entry name" value="DUF4331"/>
</dbReference>
<keyword evidence="2" id="KW-1185">Reference proteome</keyword>
<gene>
    <name evidence="1" type="ORF">EV643_12446</name>
</gene>
<accession>A0A4R6JGK3</accession>
<name>A0A4R6JGK3_9ACTN</name>
<dbReference type="RefSeq" id="WP_133804625.1">
    <property type="nucleotide sequence ID" value="NZ_SNWQ01000024.1"/>
</dbReference>
<comment type="caution">
    <text evidence="1">The sequence shown here is derived from an EMBL/GenBank/DDBJ whole genome shotgun (WGS) entry which is preliminary data.</text>
</comment>
<dbReference type="Pfam" id="PF14224">
    <property type="entry name" value="DUF4331"/>
    <property type="match status" value="1"/>
</dbReference>
<dbReference type="AlphaFoldDB" id="A0A4R6JGK3"/>
<reference evidence="1 2" key="1">
    <citation type="submission" date="2019-03" db="EMBL/GenBank/DDBJ databases">
        <title>Genomic Encyclopedia of Type Strains, Phase III (KMG-III): the genomes of soil and plant-associated and newly described type strains.</title>
        <authorList>
            <person name="Whitman W."/>
        </authorList>
    </citation>
    <scope>NUCLEOTIDE SEQUENCE [LARGE SCALE GENOMIC DNA]</scope>
    <source>
        <strain evidence="1 2">VKM Ac-2527</strain>
    </source>
</reference>
<organism evidence="1 2">
    <name type="scientific">Kribbella caucasensis</name>
    <dbReference type="NCBI Taxonomy" id="2512215"/>
    <lineage>
        <taxon>Bacteria</taxon>
        <taxon>Bacillati</taxon>
        <taxon>Actinomycetota</taxon>
        <taxon>Actinomycetes</taxon>
        <taxon>Propionibacteriales</taxon>
        <taxon>Kribbellaceae</taxon>
        <taxon>Kribbella</taxon>
    </lineage>
</organism>
<protein>
    <submittedName>
        <fullName evidence="1">Uncharacterized protein DUF4331</fullName>
    </submittedName>
</protein>
<proteinExistence type="predicted"/>